<evidence type="ECO:0000256" key="5">
    <source>
        <dbReference type="ARBA" id="ARBA00022989"/>
    </source>
</evidence>
<evidence type="ECO:0000256" key="4">
    <source>
        <dbReference type="ARBA" id="ARBA00022692"/>
    </source>
</evidence>
<dbReference type="GO" id="GO:0016020">
    <property type="term" value="C:membrane"/>
    <property type="evidence" value="ECO:0007669"/>
    <property type="project" value="UniProtKB-SubCell"/>
</dbReference>
<dbReference type="PANTHER" id="PTHR40021:SF1">
    <property type="entry name" value="DEFECT AT LOW TEMPERATURE PROTEIN 1"/>
    <property type="match status" value="1"/>
</dbReference>
<dbReference type="PANTHER" id="PTHR40021">
    <property type="entry name" value="DEFECT AT LOW TEMPERATURE PROTEIN 1"/>
    <property type="match status" value="1"/>
</dbReference>
<dbReference type="InterPro" id="IPR038869">
    <property type="entry name" value="DLT1"/>
</dbReference>
<evidence type="ECO:0000313" key="8">
    <source>
        <dbReference type="EMBL" id="ORY21305.1"/>
    </source>
</evidence>
<comment type="function">
    <text evidence="1 7">Required for growth under high-pressure and low-temperature conditions.</text>
</comment>
<name>A0A1Y2AH55_9FUNG</name>
<evidence type="ECO:0000313" key="9">
    <source>
        <dbReference type="Proteomes" id="UP000193920"/>
    </source>
</evidence>
<keyword evidence="5 7" id="KW-1133">Transmembrane helix</keyword>
<evidence type="ECO:0000256" key="6">
    <source>
        <dbReference type="ARBA" id="ARBA00023136"/>
    </source>
</evidence>
<feature type="transmembrane region" description="Helical" evidence="7">
    <location>
        <begin position="35"/>
        <end position="57"/>
    </location>
</feature>
<evidence type="ECO:0000256" key="7">
    <source>
        <dbReference type="RuleBase" id="RU367100"/>
    </source>
</evidence>
<reference evidence="8 9" key="1">
    <citation type="submission" date="2016-08" db="EMBL/GenBank/DDBJ databases">
        <title>A Parts List for Fungal Cellulosomes Revealed by Comparative Genomics.</title>
        <authorList>
            <consortium name="DOE Joint Genome Institute"/>
            <person name="Haitjema C.H."/>
            <person name="Gilmore S.P."/>
            <person name="Henske J.K."/>
            <person name="Solomon K.V."/>
            <person name="De Groot R."/>
            <person name="Kuo A."/>
            <person name="Mondo S.J."/>
            <person name="Salamov A.A."/>
            <person name="Labutti K."/>
            <person name="Zhao Z."/>
            <person name="Chiniquy J."/>
            <person name="Barry K."/>
            <person name="Brewer H.M."/>
            <person name="Purvine S.O."/>
            <person name="Wright A.T."/>
            <person name="Boxma B."/>
            <person name="Van Alen T."/>
            <person name="Hackstein J.H."/>
            <person name="Baker S.E."/>
            <person name="Grigoriev I.V."/>
            <person name="O'Malley M.A."/>
        </authorList>
    </citation>
    <scope>NUCLEOTIDE SEQUENCE [LARGE SCALE GENOMIC DNA]</scope>
    <source>
        <strain evidence="8 9">G1</strain>
    </source>
</reference>
<comment type="similarity">
    <text evidence="2 7">Belongs to the DLT1 family.</text>
</comment>
<comment type="caution">
    <text evidence="8">The sequence shown here is derived from an EMBL/GenBank/DDBJ whole genome shotgun (WGS) entry which is preliminary data.</text>
</comment>
<feature type="transmembrane region" description="Helical" evidence="7">
    <location>
        <begin position="69"/>
        <end position="92"/>
    </location>
</feature>
<proteinExistence type="inferred from homology"/>
<accession>A0A1Y2AH55</accession>
<evidence type="ECO:0000256" key="2">
    <source>
        <dbReference type="ARBA" id="ARBA00005550"/>
    </source>
</evidence>
<organism evidence="8 9">
    <name type="scientific">Neocallimastix californiae</name>
    <dbReference type="NCBI Taxonomy" id="1754190"/>
    <lineage>
        <taxon>Eukaryota</taxon>
        <taxon>Fungi</taxon>
        <taxon>Fungi incertae sedis</taxon>
        <taxon>Chytridiomycota</taxon>
        <taxon>Chytridiomycota incertae sedis</taxon>
        <taxon>Neocallimastigomycetes</taxon>
        <taxon>Neocallimastigales</taxon>
        <taxon>Neocallimastigaceae</taxon>
        <taxon>Neocallimastix</taxon>
    </lineage>
</organism>
<dbReference type="AlphaFoldDB" id="A0A1Y2AH55"/>
<comment type="subcellular location">
    <subcellularLocation>
        <location evidence="7">Membrane</location>
        <topology evidence="7">Multi-pass membrane protein</topology>
    </subcellularLocation>
</comment>
<keyword evidence="6 7" id="KW-0472">Membrane</keyword>
<sequence length="261" mass="30322">MEMEMEMENEEPVVNKSKKRGGIKKIKKIKSKWTLSSRFLFLFYSFILTIDIVYILTDIFLRIYFNRDFWNVSTLGINVIIFCLIYFITVGLRTLTVTTYISTIPGNFLPIEEIDIPKKTSDMINTELNKAIEISSSAIPLPEAIPPRGWGKKGTKYENIHFQTAIVQSSSLLESTVLKFNDQLVREPYMTVRQYINILANNKLINRDIGLCYVNNYEHACYSSDEIKEDEYEETMKLLAVLLKKMQSKESKKGHKSKKKQ</sequence>
<dbReference type="OrthoDB" id="337038at2759"/>
<gene>
    <name evidence="7" type="primary">DLT1</name>
    <name evidence="8" type="ORF">LY90DRAFT_707512</name>
</gene>
<evidence type="ECO:0000256" key="3">
    <source>
        <dbReference type="ARBA" id="ARBA00021353"/>
    </source>
</evidence>
<keyword evidence="9" id="KW-1185">Reference proteome</keyword>
<dbReference type="Proteomes" id="UP000193920">
    <property type="component" value="Unassembled WGS sequence"/>
</dbReference>
<protein>
    <recommendedName>
        <fullName evidence="3 7">Defect at low temperature protein 1</fullName>
    </recommendedName>
</protein>
<dbReference type="STRING" id="1754190.A0A1Y2AH55"/>
<keyword evidence="4 7" id="KW-0812">Transmembrane</keyword>
<dbReference type="EMBL" id="MCOG01000268">
    <property type="protein sequence ID" value="ORY21305.1"/>
    <property type="molecule type" value="Genomic_DNA"/>
</dbReference>
<evidence type="ECO:0000256" key="1">
    <source>
        <dbReference type="ARBA" id="ARBA00002489"/>
    </source>
</evidence>